<feature type="domain" description="Protein kinase" evidence="6">
    <location>
        <begin position="25"/>
        <end position="286"/>
    </location>
</feature>
<dbReference type="InterPro" id="IPR001245">
    <property type="entry name" value="Ser-Thr/Tyr_kinase_cat_dom"/>
</dbReference>
<dbReference type="InterPro" id="IPR017441">
    <property type="entry name" value="Protein_kinase_ATP_BS"/>
</dbReference>
<dbReference type="Proteomes" id="UP000247702">
    <property type="component" value="Unassembled WGS sequence"/>
</dbReference>
<evidence type="ECO:0000256" key="5">
    <source>
        <dbReference type="SAM" id="MobiDB-lite"/>
    </source>
</evidence>
<dbReference type="SUPFAM" id="SSF52540">
    <property type="entry name" value="P-loop containing nucleoside triphosphate hydrolases"/>
    <property type="match status" value="1"/>
</dbReference>
<sequence>MTSLNEWIDAKIKDGNIYYVEYNEFSDVRKIGKGGFGIIESAYWENSGIKIALKTLINNNSSVDENSMDEFVKELKNIKQSSHPNINRFYGISKEPLSNKYAMVLEFANQGNLREYLANHFNGLQWNDKIQMALDIVRGLKYLHSKHIIHRDLHAKNILVNNNRLMIADFGASKQLSAATHNSIYSIGNTVGMPEYTEPQIFKIIEYQKTKKSDIYSLGVLLWEISSGYPPFLNYPRTVLTNLISHDNLREKPVDGTPQEYQQLYQKCWDDNPNSRPDIEEVHETLRSQLKIEDSPRLQFSQPSINETNNNSNIDNDDLNISDRLNSTLKNSDVDIKKSSLENGNDTIVSTLCETYDNLRINDKKLDANHAKSDETTEKTNFTNKTLRNLFSHVGNKIHSKVKIFDAISAEIEAKVILVIGGTGLGKSALCNVLTGTDEFKEAHYPISGTQDNQESFFEWSGIKYHVIDTVGIGNTGQSTKDVLKKLRSAFINIWHVLLVTDGRFKHEEIEIYDIMKTKFKESHVTIVRSKFSSFRHAGECGENLRAMLSLDRKIAKIIRSCVVIHVDNPPIDFGDDNDDLRAQINYNKKTREKSRKILLCYLERI</sequence>
<dbReference type="PRINTS" id="PR00109">
    <property type="entry name" value="TYRKINASE"/>
</dbReference>
<keyword evidence="8" id="KW-0418">Kinase</keyword>
<evidence type="ECO:0000256" key="3">
    <source>
        <dbReference type="ARBA" id="ARBA00022840"/>
    </source>
</evidence>
<dbReference type="STRING" id="94130.A0A2Z6R5I1"/>
<accession>A0A2Z6R5I1</accession>
<gene>
    <name evidence="8" type="ORF">RCL2_000040800</name>
    <name evidence="7" type="ORF">RclHR1_02970005</name>
</gene>
<evidence type="ECO:0000259" key="6">
    <source>
        <dbReference type="PROSITE" id="PS50011"/>
    </source>
</evidence>
<organism evidence="7 9">
    <name type="scientific">Rhizophagus clarus</name>
    <dbReference type="NCBI Taxonomy" id="94130"/>
    <lineage>
        <taxon>Eukaryota</taxon>
        <taxon>Fungi</taxon>
        <taxon>Fungi incertae sedis</taxon>
        <taxon>Mucoromycota</taxon>
        <taxon>Glomeromycotina</taxon>
        <taxon>Glomeromycetes</taxon>
        <taxon>Glomerales</taxon>
        <taxon>Glomeraceae</taxon>
        <taxon>Rhizophagus</taxon>
    </lineage>
</organism>
<keyword evidence="3 4" id="KW-0067">ATP-binding</keyword>
<dbReference type="SUPFAM" id="SSF56112">
    <property type="entry name" value="Protein kinase-like (PK-like)"/>
    <property type="match status" value="1"/>
</dbReference>
<name>A0A2Z6R5I1_9GLOM</name>
<dbReference type="GO" id="GO:0005525">
    <property type="term" value="F:GTP binding"/>
    <property type="evidence" value="ECO:0007669"/>
    <property type="project" value="InterPro"/>
</dbReference>
<protein>
    <submittedName>
        <fullName evidence="8">Kinase-like domain-containing protein</fullName>
    </submittedName>
</protein>
<dbReference type="InterPro" id="IPR027417">
    <property type="entry name" value="P-loop_NTPase"/>
</dbReference>
<dbReference type="InterPro" id="IPR051681">
    <property type="entry name" value="Ser/Thr_Kinases-Pseudokinases"/>
</dbReference>
<evidence type="ECO:0000256" key="1">
    <source>
        <dbReference type="ARBA" id="ARBA00008171"/>
    </source>
</evidence>
<feature type="region of interest" description="Disordered" evidence="5">
    <location>
        <begin position="296"/>
        <end position="319"/>
    </location>
</feature>
<dbReference type="Gene3D" id="3.40.50.300">
    <property type="entry name" value="P-loop containing nucleotide triphosphate hydrolases"/>
    <property type="match status" value="1"/>
</dbReference>
<evidence type="ECO:0000256" key="4">
    <source>
        <dbReference type="PROSITE-ProRule" id="PRU10141"/>
    </source>
</evidence>
<keyword evidence="2 4" id="KW-0547">Nucleotide-binding</keyword>
<keyword evidence="8" id="KW-0808">Transferase</keyword>
<evidence type="ECO:0000256" key="2">
    <source>
        <dbReference type="ARBA" id="ARBA00022741"/>
    </source>
</evidence>
<dbReference type="AlphaFoldDB" id="A0A2Z6R5I1"/>
<dbReference type="InterPro" id="IPR006073">
    <property type="entry name" value="GTP-bd"/>
</dbReference>
<dbReference type="PANTHER" id="PTHR44329">
    <property type="entry name" value="SERINE/THREONINE-PROTEIN KINASE TNNI3K-RELATED"/>
    <property type="match status" value="1"/>
</dbReference>
<dbReference type="PROSITE" id="PS00107">
    <property type="entry name" value="PROTEIN_KINASE_ATP"/>
    <property type="match status" value="1"/>
</dbReference>
<dbReference type="InterPro" id="IPR000719">
    <property type="entry name" value="Prot_kinase_dom"/>
</dbReference>
<dbReference type="OrthoDB" id="346907at2759"/>
<evidence type="ECO:0000313" key="7">
    <source>
        <dbReference type="EMBL" id="GBB97330.1"/>
    </source>
</evidence>
<dbReference type="PANTHER" id="PTHR44329:SF298">
    <property type="entry name" value="MIXED LINEAGE KINASE DOMAIN-LIKE PROTEIN"/>
    <property type="match status" value="1"/>
</dbReference>
<proteinExistence type="inferred from homology"/>
<dbReference type="Pfam" id="PF01926">
    <property type="entry name" value="MMR_HSR1"/>
    <property type="match status" value="1"/>
</dbReference>
<comment type="caution">
    <text evidence="7">The sequence shown here is derived from an EMBL/GenBank/DDBJ whole genome shotgun (WGS) entry which is preliminary data.</text>
</comment>
<evidence type="ECO:0000313" key="9">
    <source>
        <dbReference type="Proteomes" id="UP000247702"/>
    </source>
</evidence>
<evidence type="ECO:0000313" key="8">
    <source>
        <dbReference type="EMBL" id="GES72864.1"/>
    </source>
</evidence>
<dbReference type="CDD" id="cd00882">
    <property type="entry name" value="Ras_like_GTPase"/>
    <property type="match status" value="1"/>
</dbReference>
<feature type="binding site" evidence="4">
    <location>
        <position position="54"/>
    </location>
    <ligand>
        <name>ATP</name>
        <dbReference type="ChEBI" id="CHEBI:30616"/>
    </ligand>
</feature>
<keyword evidence="9" id="KW-1185">Reference proteome</keyword>
<dbReference type="PROSITE" id="PS50011">
    <property type="entry name" value="PROTEIN_KINASE_DOM"/>
    <property type="match status" value="1"/>
</dbReference>
<dbReference type="GO" id="GO:0004672">
    <property type="term" value="F:protein kinase activity"/>
    <property type="evidence" value="ECO:0007669"/>
    <property type="project" value="InterPro"/>
</dbReference>
<dbReference type="GO" id="GO:0005524">
    <property type="term" value="F:ATP binding"/>
    <property type="evidence" value="ECO:0007669"/>
    <property type="project" value="UniProtKB-UniRule"/>
</dbReference>
<dbReference type="Pfam" id="PF07714">
    <property type="entry name" value="PK_Tyr_Ser-Thr"/>
    <property type="match status" value="1"/>
</dbReference>
<dbReference type="Gene3D" id="1.10.510.10">
    <property type="entry name" value="Transferase(Phosphotransferase) domain 1"/>
    <property type="match status" value="1"/>
</dbReference>
<reference evidence="8" key="2">
    <citation type="submission" date="2019-10" db="EMBL/GenBank/DDBJ databases">
        <title>Conservation and host-specific expression of non-tandemly repeated heterogenous ribosome RNA gene in arbuscular mycorrhizal fungi.</title>
        <authorList>
            <person name="Maeda T."/>
            <person name="Kobayashi Y."/>
            <person name="Nakagawa T."/>
            <person name="Ezawa T."/>
            <person name="Yamaguchi K."/>
            <person name="Bino T."/>
            <person name="Nishimoto Y."/>
            <person name="Shigenobu S."/>
            <person name="Kawaguchi M."/>
        </authorList>
    </citation>
    <scope>NUCLEOTIDE SEQUENCE</scope>
    <source>
        <strain evidence="8">HR1</strain>
    </source>
</reference>
<dbReference type="InterPro" id="IPR011009">
    <property type="entry name" value="Kinase-like_dom_sf"/>
</dbReference>
<dbReference type="Proteomes" id="UP000615446">
    <property type="component" value="Unassembled WGS sequence"/>
</dbReference>
<dbReference type="EMBL" id="BLAL01000004">
    <property type="protein sequence ID" value="GES72864.1"/>
    <property type="molecule type" value="Genomic_DNA"/>
</dbReference>
<feature type="compositionally biased region" description="Low complexity" evidence="5">
    <location>
        <begin position="304"/>
        <end position="314"/>
    </location>
</feature>
<dbReference type="GO" id="GO:0097527">
    <property type="term" value="P:necroptotic signaling pathway"/>
    <property type="evidence" value="ECO:0007669"/>
    <property type="project" value="TreeGrafter"/>
</dbReference>
<reference evidence="7 9" key="1">
    <citation type="submission" date="2017-11" db="EMBL/GenBank/DDBJ databases">
        <title>The genome of Rhizophagus clarus HR1 reveals common genetic basis of auxotrophy among arbuscular mycorrhizal fungi.</title>
        <authorList>
            <person name="Kobayashi Y."/>
        </authorList>
    </citation>
    <scope>NUCLEOTIDE SEQUENCE [LARGE SCALE GENOMIC DNA]</scope>
    <source>
        <strain evidence="7 9">HR1</strain>
    </source>
</reference>
<comment type="similarity">
    <text evidence="1">Belongs to the protein kinase superfamily. TKL Ser/Thr protein kinase family. ROCO subfamily.</text>
</comment>
<dbReference type="EMBL" id="BEXD01002190">
    <property type="protein sequence ID" value="GBB97330.1"/>
    <property type="molecule type" value="Genomic_DNA"/>
</dbReference>